<keyword evidence="2" id="KW-1003">Cell membrane</keyword>
<dbReference type="PANTHER" id="PTHR30294">
    <property type="entry name" value="MEMBRANE COMPONENT OF ABC TRANSPORTER YHHJ-RELATED"/>
    <property type="match status" value="1"/>
</dbReference>
<feature type="transmembrane region" description="Helical" evidence="6">
    <location>
        <begin position="55"/>
        <end position="73"/>
    </location>
</feature>
<dbReference type="InterPro" id="IPR051449">
    <property type="entry name" value="ABC-2_transporter_component"/>
</dbReference>
<dbReference type="PANTHER" id="PTHR30294:SF29">
    <property type="entry name" value="MULTIDRUG ABC TRANSPORTER PERMEASE YBHS-RELATED"/>
    <property type="match status" value="1"/>
</dbReference>
<gene>
    <name evidence="8" type="ORF">SAMN06265348_11555</name>
</gene>
<dbReference type="GO" id="GO:0005886">
    <property type="term" value="C:plasma membrane"/>
    <property type="evidence" value="ECO:0007669"/>
    <property type="project" value="UniProtKB-SubCell"/>
</dbReference>
<keyword evidence="3 6" id="KW-0812">Transmembrane</keyword>
<comment type="subcellular location">
    <subcellularLocation>
        <location evidence="1">Cell membrane</location>
        <topology evidence="1">Multi-pass membrane protein</topology>
    </subcellularLocation>
</comment>
<proteinExistence type="predicted"/>
<name>A0A521FNZ6_9SPHI</name>
<feature type="transmembrane region" description="Helical" evidence="6">
    <location>
        <begin position="94"/>
        <end position="118"/>
    </location>
</feature>
<feature type="transmembrane region" description="Helical" evidence="6">
    <location>
        <begin position="164"/>
        <end position="181"/>
    </location>
</feature>
<feature type="transmembrane region" description="Helical" evidence="6">
    <location>
        <begin position="12"/>
        <end position="35"/>
    </location>
</feature>
<dbReference type="GO" id="GO:0140359">
    <property type="term" value="F:ABC-type transporter activity"/>
    <property type="evidence" value="ECO:0007669"/>
    <property type="project" value="InterPro"/>
</dbReference>
<dbReference type="Proteomes" id="UP000320300">
    <property type="component" value="Unassembled WGS sequence"/>
</dbReference>
<protein>
    <submittedName>
        <fullName evidence="8">ABC-2 type transport system permease protein</fullName>
    </submittedName>
</protein>
<dbReference type="Pfam" id="PF12698">
    <property type="entry name" value="ABC2_membrane_3"/>
    <property type="match status" value="1"/>
</dbReference>
<reference evidence="8 9" key="1">
    <citation type="submission" date="2017-05" db="EMBL/GenBank/DDBJ databases">
        <authorList>
            <person name="Varghese N."/>
            <person name="Submissions S."/>
        </authorList>
    </citation>
    <scope>NUCLEOTIDE SEQUENCE [LARGE SCALE GENOMIC DNA]</scope>
    <source>
        <strain evidence="8 9">DSM 19036</strain>
    </source>
</reference>
<feature type="domain" description="ABC-2 type transporter transmembrane" evidence="7">
    <location>
        <begin position="51"/>
        <end position="180"/>
    </location>
</feature>
<accession>A0A521FNZ6</accession>
<dbReference type="InterPro" id="IPR019860">
    <property type="entry name" value="Motility-assoc_ABC_perm_GldF"/>
</dbReference>
<dbReference type="NCBIfam" id="TIGR03518">
    <property type="entry name" value="ABC_perm_GldF"/>
    <property type="match status" value="1"/>
</dbReference>
<evidence type="ECO:0000259" key="7">
    <source>
        <dbReference type="Pfam" id="PF12698"/>
    </source>
</evidence>
<evidence type="ECO:0000256" key="4">
    <source>
        <dbReference type="ARBA" id="ARBA00022989"/>
    </source>
</evidence>
<evidence type="ECO:0000256" key="3">
    <source>
        <dbReference type="ARBA" id="ARBA00022692"/>
    </source>
</evidence>
<keyword evidence="5 6" id="KW-0472">Membrane</keyword>
<dbReference type="InterPro" id="IPR013525">
    <property type="entry name" value="ABC2_TM"/>
</dbReference>
<feature type="transmembrane region" description="Helical" evidence="6">
    <location>
        <begin position="219"/>
        <end position="237"/>
    </location>
</feature>
<dbReference type="OrthoDB" id="9794512at2"/>
<evidence type="ECO:0000313" key="8">
    <source>
        <dbReference type="EMBL" id="SMO97927.1"/>
    </source>
</evidence>
<evidence type="ECO:0000256" key="5">
    <source>
        <dbReference type="ARBA" id="ARBA00023136"/>
    </source>
</evidence>
<dbReference type="RefSeq" id="WP_142530865.1">
    <property type="nucleotide sequence ID" value="NZ_CBCSJO010000014.1"/>
</dbReference>
<feature type="transmembrane region" description="Helical" evidence="6">
    <location>
        <begin position="138"/>
        <end position="157"/>
    </location>
</feature>
<keyword evidence="9" id="KW-1185">Reference proteome</keyword>
<keyword evidence="4 6" id="KW-1133">Transmembrane helix</keyword>
<evidence type="ECO:0000313" key="9">
    <source>
        <dbReference type="Proteomes" id="UP000320300"/>
    </source>
</evidence>
<dbReference type="AlphaFoldDB" id="A0A521FNZ6"/>
<sequence length="242" mass="26866">MYAVFKRELFSLLNSLMAYITIGVFLLVSGLLLWFFPDTSILEYGYAELNGFFSLAPFLFMFLVPAITMRSFAEERREGTYVLLASRPLTDWQIILAKYFACLVLVLFALLPTLIYYYSIVQLGLPQGNIDGGAVTGSYIGLLLLGGAFASTGIFASSVTKNQVIAFAVAVFLSFIAYSGFDALAKIFALGTLEDVFLWLSVNEHFQSMSRGVLDTRDLVYFLSFILLFLGATKLAIGGRKW</sequence>
<evidence type="ECO:0000256" key="2">
    <source>
        <dbReference type="ARBA" id="ARBA00022475"/>
    </source>
</evidence>
<evidence type="ECO:0000256" key="1">
    <source>
        <dbReference type="ARBA" id="ARBA00004651"/>
    </source>
</evidence>
<organism evidence="8 9">
    <name type="scientific">Pedobacter westerhofensis</name>
    <dbReference type="NCBI Taxonomy" id="425512"/>
    <lineage>
        <taxon>Bacteria</taxon>
        <taxon>Pseudomonadati</taxon>
        <taxon>Bacteroidota</taxon>
        <taxon>Sphingobacteriia</taxon>
        <taxon>Sphingobacteriales</taxon>
        <taxon>Sphingobacteriaceae</taxon>
        <taxon>Pedobacter</taxon>
    </lineage>
</organism>
<evidence type="ECO:0000256" key="6">
    <source>
        <dbReference type="SAM" id="Phobius"/>
    </source>
</evidence>
<dbReference type="EMBL" id="FXTN01000015">
    <property type="protein sequence ID" value="SMO97927.1"/>
    <property type="molecule type" value="Genomic_DNA"/>
</dbReference>